<protein>
    <submittedName>
        <fullName evidence="2">BnaA07g03720D protein</fullName>
    </submittedName>
</protein>
<feature type="compositionally biased region" description="Basic and acidic residues" evidence="1">
    <location>
        <begin position="21"/>
        <end position="46"/>
    </location>
</feature>
<gene>
    <name evidence="2" type="primary">BnaA07g03720D</name>
    <name evidence="2" type="ORF">GSBRNA2T00083407001</name>
</gene>
<keyword evidence="3" id="KW-1185">Reference proteome</keyword>
<dbReference type="EMBL" id="LK032654">
    <property type="protein sequence ID" value="CDY46198.1"/>
    <property type="molecule type" value="Genomic_DNA"/>
</dbReference>
<sequence>MRVRDWQQHTTQPPPPLAVSHGEERGREAQQRERKRRERDDARRESRRLGLPVSGVFLHSFASKFLMREGARSITDEIKNGTSSSFSDIASTEVDFGASLGEINAKTSHREIESLFQQNPLVFFQHI</sequence>
<accession>A0A078IAI1</accession>
<dbReference type="PaxDb" id="3708-A0A078IAI1"/>
<name>A0A078IAI1_BRANA</name>
<proteinExistence type="predicted"/>
<dbReference type="AlphaFoldDB" id="A0A078IAI1"/>
<evidence type="ECO:0000313" key="3">
    <source>
        <dbReference type="Proteomes" id="UP000028999"/>
    </source>
</evidence>
<dbReference type="Gramene" id="CDY46198">
    <property type="protein sequence ID" value="CDY46198"/>
    <property type="gene ID" value="GSBRNA2T00083407001"/>
</dbReference>
<evidence type="ECO:0000256" key="1">
    <source>
        <dbReference type="SAM" id="MobiDB-lite"/>
    </source>
</evidence>
<feature type="region of interest" description="Disordered" evidence="1">
    <location>
        <begin position="1"/>
        <end position="46"/>
    </location>
</feature>
<reference evidence="2 3" key="1">
    <citation type="journal article" date="2014" name="Science">
        <title>Plant genetics. Early allopolyploid evolution in the post-Neolithic Brassica napus oilseed genome.</title>
        <authorList>
            <person name="Chalhoub B."/>
            <person name="Denoeud F."/>
            <person name="Liu S."/>
            <person name="Parkin I.A."/>
            <person name="Tang H."/>
            <person name="Wang X."/>
            <person name="Chiquet J."/>
            <person name="Belcram H."/>
            <person name="Tong C."/>
            <person name="Samans B."/>
            <person name="Correa M."/>
            <person name="Da Silva C."/>
            <person name="Just J."/>
            <person name="Falentin C."/>
            <person name="Koh C.S."/>
            <person name="Le Clainche I."/>
            <person name="Bernard M."/>
            <person name="Bento P."/>
            <person name="Noel B."/>
            <person name="Labadie K."/>
            <person name="Alberti A."/>
            <person name="Charles M."/>
            <person name="Arnaud D."/>
            <person name="Guo H."/>
            <person name="Daviaud C."/>
            <person name="Alamery S."/>
            <person name="Jabbari K."/>
            <person name="Zhao M."/>
            <person name="Edger P.P."/>
            <person name="Chelaifa H."/>
            <person name="Tack D."/>
            <person name="Lassalle G."/>
            <person name="Mestiri I."/>
            <person name="Schnel N."/>
            <person name="Le Paslier M.C."/>
            <person name="Fan G."/>
            <person name="Renault V."/>
            <person name="Bayer P.E."/>
            <person name="Golicz A.A."/>
            <person name="Manoli S."/>
            <person name="Lee T.H."/>
            <person name="Thi V.H."/>
            <person name="Chalabi S."/>
            <person name="Hu Q."/>
            <person name="Fan C."/>
            <person name="Tollenaere R."/>
            <person name="Lu Y."/>
            <person name="Battail C."/>
            <person name="Shen J."/>
            <person name="Sidebottom C.H."/>
            <person name="Wang X."/>
            <person name="Canaguier A."/>
            <person name="Chauveau A."/>
            <person name="Berard A."/>
            <person name="Deniot G."/>
            <person name="Guan M."/>
            <person name="Liu Z."/>
            <person name="Sun F."/>
            <person name="Lim Y.P."/>
            <person name="Lyons E."/>
            <person name="Town C.D."/>
            <person name="Bancroft I."/>
            <person name="Wang X."/>
            <person name="Meng J."/>
            <person name="Ma J."/>
            <person name="Pires J.C."/>
            <person name="King G.J."/>
            <person name="Brunel D."/>
            <person name="Delourme R."/>
            <person name="Renard M."/>
            <person name="Aury J.M."/>
            <person name="Adams K.L."/>
            <person name="Batley J."/>
            <person name="Snowdon R.J."/>
            <person name="Tost J."/>
            <person name="Edwards D."/>
            <person name="Zhou Y."/>
            <person name="Hua W."/>
            <person name="Sharpe A.G."/>
            <person name="Paterson A.H."/>
            <person name="Guan C."/>
            <person name="Wincker P."/>
        </authorList>
    </citation>
    <scope>NUCLEOTIDE SEQUENCE [LARGE SCALE GENOMIC DNA]</scope>
    <source>
        <strain evidence="3">cv. Darmor-bzh</strain>
    </source>
</reference>
<organism evidence="2 3">
    <name type="scientific">Brassica napus</name>
    <name type="common">Rape</name>
    <dbReference type="NCBI Taxonomy" id="3708"/>
    <lineage>
        <taxon>Eukaryota</taxon>
        <taxon>Viridiplantae</taxon>
        <taxon>Streptophyta</taxon>
        <taxon>Embryophyta</taxon>
        <taxon>Tracheophyta</taxon>
        <taxon>Spermatophyta</taxon>
        <taxon>Magnoliopsida</taxon>
        <taxon>eudicotyledons</taxon>
        <taxon>Gunneridae</taxon>
        <taxon>Pentapetalae</taxon>
        <taxon>rosids</taxon>
        <taxon>malvids</taxon>
        <taxon>Brassicales</taxon>
        <taxon>Brassicaceae</taxon>
        <taxon>Brassiceae</taxon>
        <taxon>Brassica</taxon>
    </lineage>
</organism>
<dbReference type="Proteomes" id="UP000028999">
    <property type="component" value="Unassembled WGS sequence"/>
</dbReference>
<evidence type="ECO:0000313" key="2">
    <source>
        <dbReference type="EMBL" id="CDY46198.1"/>
    </source>
</evidence>